<dbReference type="Pfam" id="PF13649">
    <property type="entry name" value="Methyltransf_25"/>
    <property type="match status" value="1"/>
</dbReference>
<dbReference type="Gene3D" id="2.20.25.570">
    <property type="match status" value="1"/>
</dbReference>
<comment type="caution">
    <text evidence="2">The sequence shown here is derived from an EMBL/GenBank/DDBJ whole genome shotgun (WGS) entry which is preliminary data.</text>
</comment>
<dbReference type="InterPro" id="IPR029063">
    <property type="entry name" value="SAM-dependent_MTases_sf"/>
</dbReference>
<dbReference type="SUPFAM" id="SSF53335">
    <property type="entry name" value="S-adenosyl-L-methionine-dependent methyltransferases"/>
    <property type="match status" value="1"/>
</dbReference>
<feature type="domain" description="Methyltransferase" evidence="1">
    <location>
        <begin position="43"/>
        <end position="135"/>
    </location>
</feature>
<keyword evidence="2" id="KW-0489">Methyltransferase</keyword>
<dbReference type="CDD" id="cd02440">
    <property type="entry name" value="AdoMet_MTases"/>
    <property type="match status" value="1"/>
</dbReference>
<keyword evidence="3" id="KW-1185">Reference proteome</keyword>
<dbReference type="Proteomes" id="UP001257948">
    <property type="component" value="Unassembled WGS sequence"/>
</dbReference>
<organism evidence="2 3">
    <name type="scientific">Streptomyces justiciae</name>
    <dbReference type="NCBI Taxonomy" id="2780140"/>
    <lineage>
        <taxon>Bacteria</taxon>
        <taxon>Bacillati</taxon>
        <taxon>Actinomycetota</taxon>
        <taxon>Actinomycetes</taxon>
        <taxon>Kitasatosporales</taxon>
        <taxon>Streptomycetaceae</taxon>
        <taxon>Streptomyces</taxon>
    </lineage>
</organism>
<dbReference type="RefSeq" id="WP_314207206.1">
    <property type="nucleotide sequence ID" value="NZ_JAVTLL010000042.1"/>
</dbReference>
<evidence type="ECO:0000259" key="1">
    <source>
        <dbReference type="Pfam" id="PF13649"/>
    </source>
</evidence>
<proteinExistence type="predicted"/>
<dbReference type="EMBL" id="JAVTLL010000042">
    <property type="protein sequence ID" value="MDT7846991.1"/>
    <property type="molecule type" value="Genomic_DNA"/>
</dbReference>
<name>A0ABU3M646_9ACTN</name>
<sequence>MSEFEEQAALWDEWAATYNESSLGPAAPAARALAELADDGPALELGVGAGRIALPLAQRGIRVLGLDASHEMTRRLLARREDLPVDILIADMAAFEAPCPVALIYIVSSTFYLLTTPERQISCLQSCSRALRADGRLVIEAAVPGTSALPLEEGLYVRAVEPGYAKLSVVAHDPVAQTLRSQEIRLDETGLRMLPVTRRYTHLSELDLMAQAAGLRREARYEGWSLAPYRAGCPRHVSVYSVAGEHRDGFRDR</sequence>
<reference evidence="3" key="1">
    <citation type="submission" date="2023-07" db="EMBL/GenBank/DDBJ databases">
        <title>Draft genome sequence of the endophytic actinobacterium Streptomyces justiciae WPN32, a potential antibiotic producer.</title>
        <authorList>
            <person name="Yasawong M."/>
            <person name="Pana W."/>
            <person name="Ganta P."/>
            <person name="Santapan N."/>
            <person name="Songngamsuk T."/>
            <person name="Phatcharaharikarn M."/>
            <person name="Kerdtoob S."/>
            <person name="Nantapong N."/>
        </authorList>
    </citation>
    <scope>NUCLEOTIDE SEQUENCE [LARGE SCALE GENOMIC DNA]</scope>
    <source>
        <strain evidence="3">WPN32</strain>
    </source>
</reference>
<dbReference type="GO" id="GO:0016787">
    <property type="term" value="F:hydrolase activity"/>
    <property type="evidence" value="ECO:0007669"/>
    <property type="project" value="UniProtKB-KW"/>
</dbReference>
<dbReference type="GO" id="GO:0008168">
    <property type="term" value="F:methyltransferase activity"/>
    <property type="evidence" value="ECO:0007669"/>
    <property type="project" value="UniProtKB-KW"/>
</dbReference>
<dbReference type="GO" id="GO:0032259">
    <property type="term" value="P:methylation"/>
    <property type="evidence" value="ECO:0007669"/>
    <property type="project" value="UniProtKB-KW"/>
</dbReference>
<gene>
    <name evidence="2" type="ORF">RQC66_40365</name>
</gene>
<dbReference type="EC" id="2.1.-.-" evidence="2"/>
<dbReference type="Gene3D" id="3.40.50.150">
    <property type="entry name" value="Vaccinia Virus protein VP39"/>
    <property type="match status" value="1"/>
</dbReference>
<dbReference type="InterPro" id="IPR041698">
    <property type="entry name" value="Methyltransf_25"/>
</dbReference>
<protein>
    <submittedName>
        <fullName evidence="2">Class I SAM-dependent methyltransferase</fullName>
        <ecNumber evidence="2">2.1.-.-</ecNumber>
    </submittedName>
</protein>
<evidence type="ECO:0000313" key="3">
    <source>
        <dbReference type="Proteomes" id="UP001257948"/>
    </source>
</evidence>
<keyword evidence="2" id="KW-0808">Transferase</keyword>
<keyword evidence="2" id="KW-0378">Hydrolase</keyword>
<accession>A0ABU3M646</accession>
<evidence type="ECO:0000313" key="2">
    <source>
        <dbReference type="EMBL" id="MDT7846991.1"/>
    </source>
</evidence>